<dbReference type="Gene3D" id="2.20.20.130">
    <property type="match status" value="1"/>
</dbReference>
<dbReference type="Pfam" id="PF14322">
    <property type="entry name" value="SusD-like_3"/>
    <property type="match status" value="1"/>
</dbReference>
<protein>
    <submittedName>
        <fullName evidence="8">RagB/SusD family nutrient uptake outer membrane protein</fullName>
    </submittedName>
</protein>
<dbReference type="GO" id="GO:0009279">
    <property type="term" value="C:cell outer membrane"/>
    <property type="evidence" value="ECO:0007669"/>
    <property type="project" value="UniProtKB-SubCell"/>
</dbReference>
<dbReference type="EMBL" id="QPMM01000018">
    <property type="protein sequence ID" value="RFS18844.1"/>
    <property type="molecule type" value="Genomic_DNA"/>
</dbReference>
<dbReference type="RefSeq" id="WP_116978746.1">
    <property type="nucleotide sequence ID" value="NZ_QPMM01000018.1"/>
</dbReference>
<comment type="similarity">
    <text evidence="2">Belongs to the SusD family.</text>
</comment>
<evidence type="ECO:0000313" key="8">
    <source>
        <dbReference type="EMBL" id="RFS18844.1"/>
    </source>
</evidence>
<comment type="subcellular location">
    <subcellularLocation>
        <location evidence="1">Cell outer membrane</location>
    </subcellularLocation>
</comment>
<dbReference type="CDD" id="cd08977">
    <property type="entry name" value="SusD"/>
    <property type="match status" value="1"/>
</dbReference>
<evidence type="ECO:0000256" key="2">
    <source>
        <dbReference type="ARBA" id="ARBA00006275"/>
    </source>
</evidence>
<name>A0A3E1Y2F5_9BACT</name>
<organism evidence="8 9">
    <name type="scientific">Chitinophaga silvatica</name>
    <dbReference type="NCBI Taxonomy" id="2282649"/>
    <lineage>
        <taxon>Bacteria</taxon>
        <taxon>Pseudomonadati</taxon>
        <taxon>Bacteroidota</taxon>
        <taxon>Chitinophagia</taxon>
        <taxon>Chitinophagales</taxon>
        <taxon>Chitinophagaceae</taxon>
        <taxon>Chitinophaga</taxon>
    </lineage>
</organism>
<gene>
    <name evidence="8" type="ORF">DVR12_26035</name>
</gene>
<keyword evidence="4" id="KW-0472">Membrane</keyword>
<keyword evidence="3" id="KW-0732">Signal</keyword>
<evidence type="ECO:0000313" key="9">
    <source>
        <dbReference type="Proteomes" id="UP000260644"/>
    </source>
</evidence>
<dbReference type="Pfam" id="PF07980">
    <property type="entry name" value="SusD_RagB"/>
    <property type="match status" value="1"/>
</dbReference>
<evidence type="ECO:0000259" key="6">
    <source>
        <dbReference type="Pfam" id="PF07980"/>
    </source>
</evidence>
<evidence type="ECO:0000256" key="4">
    <source>
        <dbReference type="ARBA" id="ARBA00023136"/>
    </source>
</evidence>
<proteinExistence type="inferred from homology"/>
<keyword evidence="9" id="KW-1185">Reference proteome</keyword>
<keyword evidence="5" id="KW-0998">Cell outer membrane</keyword>
<dbReference type="AlphaFoldDB" id="A0A3E1Y2F5"/>
<dbReference type="InterPro" id="IPR012944">
    <property type="entry name" value="SusD_RagB_dom"/>
</dbReference>
<dbReference type="PROSITE" id="PS51257">
    <property type="entry name" value="PROKAR_LIPOPROTEIN"/>
    <property type="match status" value="1"/>
</dbReference>
<evidence type="ECO:0000256" key="1">
    <source>
        <dbReference type="ARBA" id="ARBA00004442"/>
    </source>
</evidence>
<feature type="domain" description="SusD-like N-terminal" evidence="7">
    <location>
        <begin position="24"/>
        <end position="239"/>
    </location>
</feature>
<evidence type="ECO:0000259" key="7">
    <source>
        <dbReference type="Pfam" id="PF14322"/>
    </source>
</evidence>
<dbReference type="SUPFAM" id="SSF48452">
    <property type="entry name" value="TPR-like"/>
    <property type="match status" value="1"/>
</dbReference>
<accession>A0A3E1Y2F5</accession>
<dbReference type="Gene3D" id="1.25.40.900">
    <property type="match status" value="1"/>
</dbReference>
<dbReference type="InterPro" id="IPR011990">
    <property type="entry name" value="TPR-like_helical_dom_sf"/>
</dbReference>
<evidence type="ECO:0000256" key="3">
    <source>
        <dbReference type="ARBA" id="ARBA00022729"/>
    </source>
</evidence>
<evidence type="ECO:0000256" key="5">
    <source>
        <dbReference type="ARBA" id="ARBA00023237"/>
    </source>
</evidence>
<dbReference type="Gene3D" id="1.25.40.390">
    <property type="match status" value="1"/>
</dbReference>
<comment type="caution">
    <text evidence="8">The sequence shown here is derived from an EMBL/GenBank/DDBJ whole genome shotgun (WGS) entry which is preliminary data.</text>
</comment>
<feature type="domain" description="RagB/SusD" evidence="6">
    <location>
        <begin position="352"/>
        <end position="480"/>
    </location>
</feature>
<reference evidence="8 9" key="1">
    <citation type="submission" date="2018-07" db="EMBL/GenBank/DDBJ databases">
        <title>Chitinophaga K2CV101002-2 sp. nov., isolated from a monsoon evergreen broad-leaved forest soil.</title>
        <authorList>
            <person name="Lv Y."/>
        </authorList>
    </citation>
    <scope>NUCLEOTIDE SEQUENCE [LARGE SCALE GENOMIC DNA]</scope>
    <source>
        <strain evidence="8 9">GDMCC 1.1288</strain>
    </source>
</reference>
<dbReference type="OrthoDB" id="1080118at2"/>
<dbReference type="InterPro" id="IPR033985">
    <property type="entry name" value="SusD-like_N"/>
</dbReference>
<dbReference type="Proteomes" id="UP000260644">
    <property type="component" value="Unassembled WGS sequence"/>
</dbReference>
<sequence>MRTVFKYAVIILLAYLFGACSKGFLELKPPQSTETHDAIKELPGLRSAINGVYSLLQNENYYGRTMPLLPDLRADNEFISVINSNRYRNHDQYIVTANDSYTTDSWNLMYSVVANANMIITHGPHISLLPAKEDSIEATKIVAEAYALRALVFFDLCRLFAQPYNYTAGALHLGIPIVTITKIDSVQSPARSNVKDTYNQIISDLNNAISNFEKSGSSAFSSGRINIYSAKALLSRVLLYKEDWNGALEKAEEVVNSKKYSLLTNEKLVNDFKMIGNGETIFEIINTAVDNRNTDGLSYIYSQEGYGDVLATNDVFNIYSGSDVRLGFLTKGKRAGNGGENPANIITKYSNVTTFAEAIKVMRYAELLLIKAEAEVHLGLEDKARADLNIVVQRADVNAIPVTATGAKLLDLILLERRKELAFEGHRLFDLIRNKRSFTKYLASNKIISVEWPSTKVIQPIPQRELDANPNIRNQQNEGYN</sequence>